<name>A0A8J7THC2_ATRSP</name>
<accession>A0A8J7THC2</accession>
<dbReference type="PANTHER" id="PTHR44874">
    <property type="entry name" value="TETRATRICOPEPTIDE REPEAT PROTEIN 34"/>
    <property type="match status" value="1"/>
</dbReference>
<organism evidence="2 3">
    <name type="scientific">Atractosteus spatula</name>
    <name type="common">Alligator gar</name>
    <name type="synonym">Lepisosteus spatula</name>
    <dbReference type="NCBI Taxonomy" id="7917"/>
    <lineage>
        <taxon>Eukaryota</taxon>
        <taxon>Metazoa</taxon>
        <taxon>Chordata</taxon>
        <taxon>Craniata</taxon>
        <taxon>Vertebrata</taxon>
        <taxon>Euteleostomi</taxon>
        <taxon>Actinopterygii</taxon>
        <taxon>Neopterygii</taxon>
        <taxon>Holostei</taxon>
        <taxon>Semionotiformes</taxon>
        <taxon>Lepisosteidae</taxon>
        <taxon>Atractosteus</taxon>
    </lineage>
</organism>
<dbReference type="InterPro" id="IPR019734">
    <property type="entry name" value="TPR_rpt"/>
</dbReference>
<dbReference type="PANTHER" id="PTHR44874:SF1">
    <property type="entry name" value="TETRATRICOPEPTIDE REPEAT PROTEIN 34"/>
    <property type="match status" value="1"/>
</dbReference>
<dbReference type="SMART" id="SM00028">
    <property type="entry name" value="TPR"/>
    <property type="match status" value="7"/>
</dbReference>
<protein>
    <submittedName>
        <fullName evidence="2">TTC34 protein</fullName>
    </submittedName>
</protein>
<dbReference type="Gene3D" id="1.25.40.10">
    <property type="entry name" value="Tetratricopeptide repeat domain"/>
    <property type="match status" value="3"/>
</dbReference>
<comment type="caution">
    <text evidence="2">The sequence shown here is derived from an EMBL/GenBank/DDBJ whole genome shotgun (WGS) entry which is preliminary data.</text>
</comment>
<gene>
    <name evidence="2" type="primary">Ttc34_1</name>
    <name evidence="2" type="ORF">GTO95_0013691</name>
</gene>
<feature type="non-terminal residue" evidence="2">
    <location>
        <position position="966"/>
    </location>
</feature>
<dbReference type="SUPFAM" id="SSF48452">
    <property type="entry name" value="TPR-like"/>
    <property type="match status" value="2"/>
</dbReference>
<evidence type="ECO:0000256" key="1">
    <source>
        <dbReference type="SAM" id="MobiDB-lite"/>
    </source>
</evidence>
<dbReference type="InterPro" id="IPR042161">
    <property type="entry name" value="TTC34"/>
</dbReference>
<feature type="compositionally biased region" description="Low complexity" evidence="1">
    <location>
        <begin position="410"/>
        <end position="433"/>
    </location>
</feature>
<keyword evidence="3" id="KW-1185">Reference proteome</keyword>
<evidence type="ECO:0000313" key="2">
    <source>
        <dbReference type="EMBL" id="MBN3323313.1"/>
    </source>
</evidence>
<evidence type="ECO:0000313" key="3">
    <source>
        <dbReference type="Proteomes" id="UP000736164"/>
    </source>
</evidence>
<feature type="region of interest" description="Disordered" evidence="1">
    <location>
        <begin position="402"/>
        <end position="440"/>
    </location>
</feature>
<dbReference type="Proteomes" id="UP000736164">
    <property type="component" value="Unassembled WGS sequence"/>
</dbReference>
<dbReference type="AlphaFoldDB" id="A0A8J7THC2"/>
<sequence>MESLLLGAGRGGGDEVVARCSALLEGKQDPRPQGSTRLALELTHALASLLSEPRGAQGPKLYLQAFHANKAETARLIRSRQAQLLPRIVDAFLERLSLQTLGDETEAEQEGGTEALHPEEASKYLHFLSAIAPGDTQARAGTENTAAHWLLPERRACLLVGRAAALFSVGGRAAEMCRDLGEAFGTHPATARLQFQQLFSDRGAEASACSQLRQQAERGLCEYREAVLGRPDLRSSKGVELLDPVIAGLQALCHLEPGGGSRELRVRLADCLLLRGQFREALSICGQLAAVAPAQQSYQNTVQVLQGFARFLSGDQQGALEDFQAVVEHSAPHPSSCVRALCGRGLLRMLADSHYLAALDYMTASRLHPQETALTVRCLIPWNLRGLLFTVLLEQGRAMLEGAGRGSSQGGRSPSPIPEQQQQQQQRDQSPSRLPERDCCSSHKEGEALLEYLRFVSSPKFGILFHFQNTVINAPTCWSREQTLPIHLLLPLPLSMEGLIVPSAQLLKKLTQCGHTSCLLPLLAVAGTADRALLQEQCHTAAMRILEGPKADLSIREAVSYLTISIIASGGVAEDSLLARARCYALLGQRKTAIFDFNAILKERSEHVQALCGRGFTYLTLNQQKECTQDILTALQVDAAAVTQDILSLKEKASKLICDWLHQHCRTGLYEITAANAVPCREELLKEAFLIGGALMKIDCRDPRWHLLYIDTLLARGALQAAAAHLRQIFGQEPREAVAQARWGVVEAWQRNATGAARGLSEIAEREASTLSFLLALLSAQHRKHLAQAAAEEAGCASERGQWEQALALLTVAVRAGGEAAKPLHLRQRAACLARLGLHERAVSDLQLVVRSHAGSGQDPRAWAGDLCRRGHSLVLSSREESALEDFARALDLHRSQALAYIEAGLGRARLAESFQQAALRHFGQQQLSEAWRLVDYGLRVDESHAELRRLKARIKREAAGSCIVN</sequence>
<dbReference type="EMBL" id="JAAWVO010064378">
    <property type="protein sequence ID" value="MBN3323313.1"/>
    <property type="molecule type" value="Genomic_DNA"/>
</dbReference>
<reference evidence="2" key="1">
    <citation type="journal article" date="2021" name="Cell">
        <title>Tracing the genetic footprints of vertebrate landing in non-teleost ray-finned fishes.</title>
        <authorList>
            <person name="Bi X."/>
            <person name="Wang K."/>
            <person name="Yang L."/>
            <person name="Pan H."/>
            <person name="Jiang H."/>
            <person name="Wei Q."/>
            <person name="Fang M."/>
            <person name="Yu H."/>
            <person name="Zhu C."/>
            <person name="Cai Y."/>
            <person name="He Y."/>
            <person name="Gan X."/>
            <person name="Zeng H."/>
            <person name="Yu D."/>
            <person name="Zhu Y."/>
            <person name="Jiang H."/>
            <person name="Qiu Q."/>
            <person name="Yang H."/>
            <person name="Zhang Y.E."/>
            <person name="Wang W."/>
            <person name="Zhu M."/>
            <person name="He S."/>
            <person name="Zhang G."/>
        </authorList>
    </citation>
    <scope>NUCLEOTIDE SEQUENCE</scope>
    <source>
        <strain evidence="2">Allg_001</strain>
    </source>
</reference>
<dbReference type="InterPro" id="IPR011990">
    <property type="entry name" value="TPR-like_helical_dom_sf"/>
</dbReference>
<proteinExistence type="predicted"/>
<feature type="non-terminal residue" evidence="2">
    <location>
        <position position="1"/>
    </location>
</feature>